<feature type="compositionally biased region" description="Basic residues" evidence="1">
    <location>
        <begin position="147"/>
        <end position="156"/>
    </location>
</feature>
<sequence>MSFCQPISDEQLAPFLEAAKLVTIPEDEVPPLVVEPIPAPYTTQNETILMMYQAMVAEAIKTNAKTRRTAYLDAKKKADEEEAKRKAEEAAAKKAAEEENEHVMDANSEGEDKVNKDEMLKSKSKSKKTKLRPIVDSESEETEEVKAKRRKAKGKGKAVDPEYSRNTVPIDYAGCPGVPVHKICEGCNVPANAWYQRPCVRDVLMDANDKIFYVRSKNRCFVCHMRNNVCSFTRGDEADFIMPEAADDEELQAKLRKLCDEQDAFKTQKDKEKAERSKAGKKPKAGTKKTIQVKAEASGSIAKASGSIPKGSKRKVVSEEDDIEVTSRPKRARTFTNLDGSVEKIPSVTESLHGINKALLATVEILGDTRAANEHQAKYLRSIELSMVNLQSAMQTHVAQVHSPMVELERRVGIQPVEDEGFVDEVELAEPENLEEEVEEVREEVEEVREEDNEGREVEDDETMKDPEADEL</sequence>
<feature type="compositionally biased region" description="Basic and acidic residues" evidence="1">
    <location>
        <begin position="267"/>
        <end position="278"/>
    </location>
</feature>
<name>A0A0C9V672_SPHS4</name>
<gene>
    <name evidence="2" type="ORF">M422DRAFT_265163</name>
</gene>
<feature type="compositionally biased region" description="Basic residues" evidence="1">
    <location>
        <begin position="122"/>
        <end position="131"/>
    </location>
</feature>
<dbReference type="EMBL" id="KN837219">
    <property type="protein sequence ID" value="KIJ32975.1"/>
    <property type="molecule type" value="Genomic_DNA"/>
</dbReference>
<protein>
    <submittedName>
        <fullName evidence="2">Uncharacterized protein</fullName>
    </submittedName>
</protein>
<dbReference type="HOGENOM" id="CLU_052865_0_0_1"/>
<feature type="compositionally biased region" description="Basic and acidic residues" evidence="1">
    <location>
        <begin position="75"/>
        <end position="121"/>
    </location>
</feature>
<accession>A0A0C9V672</accession>
<organism evidence="2 3">
    <name type="scientific">Sphaerobolus stellatus (strain SS14)</name>
    <dbReference type="NCBI Taxonomy" id="990650"/>
    <lineage>
        <taxon>Eukaryota</taxon>
        <taxon>Fungi</taxon>
        <taxon>Dikarya</taxon>
        <taxon>Basidiomycota</taxon>
        <taxon>Agaricomycotina</taxon>
        <taxon>Agaricomycetes</taxon>
        <taxon>Phallomycetidae</taxon>
        <taxon>Geastrales</taxon>
        <taxon>Sphaerobolaceae</taxon>
        <taxon>Sphaerobolus</taxon>
    </lineage>
</organism>
<dbReference type="AlphaFoldDB" id="A0A0C9V672"/>
<feature type="region of interest" description="Disordered" evidence="1">
    <location>
        <begin position="430"/>
        <end position="472"/>
    </location>
</feature>
<proteinExistence type="predicted"/>
<evidence type="ECO:0000256" key="1">
    <source>
        <dbReference type="SAM" id="MobiDB-lite"/>
    </source>
</evidence>
<keyword evidence="3" id="KW-1185">Reference proteome</keyword>
<reference evidence="2 3" key="1">
    <citation type="submission" date="2014-06" db="EMBL/GenBank/DDBJ databases">
        <title>Evolutionary Origins and Diversification of the Mycorrhizal Mutualists.</title>
        <authorList>
            <consortium name="DOE Joint Genome Institute"/>
            <consortium name="Mycorrhizal Genomics Consortium"/>
            <person name="Kohler A."/>
            <person name="Kuo A."/>
            <person name="Nagy L.G."/>
            <person name="Floudas D."/>
            <person name="Copeland A."/>
            <person name="Barry K.W."/>
            <person name="Cichocki N."/>
            <person name="Veneault-Fourrey C."/>
            <person name="LaButti K."/>
            <person name="Lindquist E.A."/>
            <person name="Lipzen A."/>
            <person name="Lundell T."/>
            <person name="Morin E."/>
            <person name="Murat C."/>
            <person name="Riley R."/>
            <person name="Ohm R."/>
            <person name="Sun H."/>
            <person name="Tunlid A."/>
            <person name="Henrissat B."/>
            <person name="Grigoriev I.V."/>
            <person name="Hibbett D.S."/>
            <person name="Martin F."/>
        </authorList>
    </citation>
    <scope>NUCLEOTIDE SEQUENCE [LARGE SCALE GENOMIC DNA]</scope>
    <source>
        <strain evidence="2 3">SS14</strain>
    </source>
</reference>
<feature type="region of interest" description="Disordered" evidence="1">
    <location>
        <begin position="75"/>
        <end position="161"/>
    </location>
</feature>
<evidence type="ECO:0000313" key="2">
    <source>
        <dbReference type="EMBL" id="KIJ32975.1"/>
    </source>
</evidence>
<dbReference type="Proteomes" id="UP000054279">
    <property type="component" value="Unassembled WGS sequence"/>
</dbReference>
<evidence type="ECO:0000313" key="3">
    <source>
        <dbReference type="Proteomes" id="UP000054279"/>
    </source>
</evidence>
<feature type="compositionally biased region" description="Low complexity" evidence="1">
    <location>
        <begin position="288"/>
        <end position="308"/>
    </location>
</feature>
<feature type="region of interest" description="Disordered" evidence="1">
    <location>
        <begin position="267"/>
        <end position="325"/>
    </location>
</feature>